<reference evidence="1" key="1">
    <citation type="journal article" date="2021" name="bioRxiv">
        <title>Whole Genome Assembly and Annotation of Northern Wild Rice, Zizania palustris L., Supports a Whole Genome Duplication in the Zizania Genus.</title>
        <authorList>
            <person name="Haas M."/>
            <person name="Kono T."/>
            <person name="Macchietto M."/>
            <person name="Millas R."/>
            <person name="McGilp L."/>
            <person name="Shao M."/>
            <person name="Duquette J."/>
            <person name="Hirsch C.N."/>
            <person name="Kimball J."/>
        </authorList>
    </citation>
    <scope>NUCLEOTIDE SEQUENCE</scope>
    <source>
        <tissue evidence="1">Fresh leaf tissue</tissue>
    </source>
</reference>
<dbReference type="EMBL" id="JAAALK010000288">
    <property type="protein sequence ID" value="KAG8052281.1"/>
    <property type="molecule type" value="Genomic_DNA"/>
</dbReference>
<reference evidence="1" key="2">
    <citation type="submission" date="2021-02" db="EMBL/GenBank/DDBJ databases">
        <authorList>
            <person name="Kimball J.A."/>
            <person name="Haas M.W."/>
            <person name="Macchietto M."/>
            <person name="Kono T."/>
            <person name="Duquette J."/>
            <person name="Shao M."/>
        </authorList>
    </citation>
    <scope>NUCLEOTIDE SEQUENCE</scope>
    <source>
        <tissue evidence="1">Fresh leaf tissue</tissue>
    </source>
</reference>
<evidence type="ECO:0000313" key="2">
    <source>
        <dbReference type="Proteomes" id="UP000729402"/>
    </source>
</evidence>
<comment type="caution">
    <text evidence="1">The sequence shown here is derived from an EMBL/GenBank/DDBJ whole genome shotgun (WGS) entry which is preliminary data.</text>
</comment>
<keyword evidence="2" id="KW-1185">Reference proteome</keyword>
<protein>
    <submittedName>
        <fullName evidence="1">Uncharacterized protein</fullName>
    </submittedName>
</protein>
<dbReference type="Proteomes" id="UP000729402">
    <property type="component" value="Unassembled WGS sequence"/>
</dbReference>
<accession>A0A8J5S8S9</accession>
<proteinExistence type="predicted"/>
<evidence type="ECO:0000313" key="1">
    <source>
        <dbReference type="EMBL" id="KAG8052281.1"/>
    </source>
</evidence>
<dbReference type="OrthoDB" id="1932624at2759"/>
<sequence length="118" mass="14090">MGQGSIRVSQKYQKSIRNYFDLFLILIIRYVRRYAYRSRIAVSETYRIRERGIYREILPKAEYFSRALYTFDIGQNDLTVGYFANMSTEQVEAYIPRLMERFIAAVQVQLKSTQQHLV</sequence>
<name>A0A8J5S8S9_ZIZPA</name>
<organism evidence="1 2">
    <name type="scientific">Zizania palustris</name>
    <name type="common">Northern wild rice</name>
    <dbReference type="NCBI Taxonomy" id="103762"/>
    <lineage>
        <taxon>Eukaryota</taxon>
        <taxon>Viridiplantae</taxon>
        <taxon>Streptophyta</taxon>
        <taxon>Embryophyta</taxon>
        <taxon>Tracheophyta</taxon>
        <taxon>Spermatophyta</taxon>
        <taxon>Magnoliopsida</taxon>
        <taxon>Liliopsida</taxon>
        <taxon>Poales</taxon>
        <taxon>Poaceae</taxon>
        <taxon>BOP clade</taxon>
        <taxon>Oryzoideae</taxon>
        <taxon>Oryzeae</taxon>
        <taxon>Zizaniinae</taxon>
        <taxon>Zizania</taxon>
    </lineage>
</organism>
<gene>
    <name evidence="1" type="ORF">GUJ93_ZPchr0001g30361</name>
</gene>
<dbReference type="AlphaFoldDB" id="A0A8J5S8S9"/>